<dbReference type="SUPFAM" id="SSF54991">
    <property type="entry name" value="Anticodon-binding domain of PheRS"/>
    <property type="match status" value="1"/>
</dbReference>
<dbReference type="FunFam" id="2.40.50.140:FF:000045">
    <property type="entry name" value="Phenylalanine--tRNA ligase beta subunit"/>
    <property type="match status" value="1"/>
</dbReference>
<dbReference type="CDD" id="cd00769">
    <property type="entry name" value="PheRS_beta_core"/>
    <property type="match status" value="1"/>
</dbReference>
<dbReference type="InterPro" id="IPR041616">
    <property type="entry name" value="PheRS_beta_core"/>
</dbReference>
<dbReference type="InterPro" id="IPR002547">
    <property type="entry name" value="tRNA-bd_dom"/>
</dbReference>
<dbReference type="SMART" id="SM00874">
    <property type="entry name" value="B5"/>
    <property type="match status" value="1"/>
</dbReference>
<dbReference type="Proteomes" id="UP000606194">
    <property type="component" value="Unassembled WGS sequence"/>
</dbReference>
<evidence type="ECO:0000313" key="21">
    <source>
        <dbReference type="Proteomes" id="UP000606194"/>
    </source>
</evidence>
<gene>
    <name evidence="15 20" type="primary">pheT</name>
    <name evidence="20" type="ORF">GCM10010269_18240</name>
</gene>
<dbReference type="SUPFAM" id="SSF55681">
    <property type="entry name" value="Class II aaRS and biotin synthetases"/>
    <property type="match status" value="1"/>
</dbReference>
<evidence type="ECO:0000256" key="1">
    <source>
        <dbReference type="ARBA" id="ARBA00004496"/>
    </source>
</evidence>
<dbReference type="PROSITE" id="PS51447">
    <property type="entry name" value="FDX_ACB"/>
    <property type="match status" value="1"/>
</dbReference>
<comment type="subunit">
    <text evidence="3 15">Tetramer of two alpha and two beta subunits.</text>
</comment>
<evidence type="ECO:0000256" key="8">
    <source>
        <dbReference type="ARBA" id="ARBA00022741"/>
    </source>
</evidence>
<dbReference type="InterPro" id="IPR012340">
    <property type="entry name" value="NA-bd_OB-fold"/>
</dbReference>
<keyword evidence="10 15" id="KW-0460">Magnesium</keyword>
<evidence type="ECO:0000256" key="13">
    <source>
        <dbReference type="ARBA" id="ARBA00023146"/>
    </source>
</evidence>
<keyword evidence="12 15" id="KW-0648">Protein biosynthesis</keyword>
<dbReference type="InterPro" id="IPR045864">
    <property type="entry name" value="aa-tRNA-synth_II/BPL/LPL"/>
</dbReference>
<dbReference type="Gene3D" id="3.50.40.10">
    <property type="entry name" value="Phenylalanyl-trna Synthetase, Chain B, domain 3"/>
    <property type="match status" value="1"/>
</dbReference>
<dbReference type="FunFam" id="3.30.70.380:FF:000001">
    <property type="entry name" value="Phenylalanine--tRNA ligase beta subunit"/>
    <property type="match status" value="1"/>
</dbReference>
<keyword evidence="13 15" id="KW-0030">Aminoacyl-tRNA synthetase</keyword>
<organism evidence="20 21">
    <name type="scientific">Streptomyces humidus</name>
    <dbReference type="NCBI Taxonomy" id="52259"/>
    <lineage>
        <taxon>Bacteria</taxon>
        <taxon>Bacillati</taxon>
        <taxon>Actinomycetota</taxon>
        <taxon>Actinomycetes</taxon>
        <taxon>Kitasatosporales</taxon>
        <taxon>Streptomycetaceae</taxon>
        <taxon>Streptomyces</taxon>
    </lineage>
</organism>
<keyword evidence="6 15" id="KW-0436">Ligase</keyword>
<evidence type="ECO:0000259" key="19">
    <source>
        <dbReference type="PROSITE" id="PS51483"/>
    </source>
</evidence>
<feature type="binding site" evidence="15">
    <location>
        <position position="466"/>
    </location>
    <ligand>
        <name>Mg(2+)</name>
        <dbReference type="ChEBI" id="CHEBI:18420"/>
        <note>shared with alpha subunit</note>
    </ligand>
</feature>
<dbReference type="InterPro" id="IPR005146">
    <property type="entry name" value="B3/B4_tRNA-bd"/>
</dbReference>
<evidence type="ECO:0000313" key="20">
    <source>
        <dbReference type="EMBL" id="GGR79361.1"/>
    </source>
</evidence>
<dbReference type="SUPFAM" id="SSF56037">
    <property type="entry name" value="PheT/TilS domain"/>
    <property type="match status" value="1"/>
</dbReference>
<keyword evidence="7 15" id="KW-0479">Metal-binding</keyword>
<dbReference type="NCBIfam" id="TIGR00472">
    <property type="entry name" value="pheT_bact"/>
    <property type="match status" value="1"/>
</dbReference>
<feature type="domain" description="FDX-ACB" evidence="18">
    <location>
        <begin position="742"/>
        <end position="836"/>
    </location>
</feature>
<evidence type="ECO:0000256" key="12">
    <source>
        <dbReference type="ARBA" id="ARBA00022917"/>
    </source>
</evidence>
<dbReference type="InterPro" id="IPR005147">
    <property type="entry name" value="tRNA_synthase_B5-dom"/>
</dbReference>
<dbReference type="InterPro" id="IPR005121">
    <property type="entry name" value="Fdx_antiC-bd"/>
</dbReference>
<feature type="domain" description="TRNA-binding" evidence="17">
    <location>
        <begin position="42"/>
        <end position="157"/>
    </location>
</feature>
<keyword evidence="9 15" id="KW-0067">ATP-binding</keyword>
<dbReference type="GO" id="GO:0000049">
    <property type="term" value="F:tRNA binding"/>
    <property type="evidence" value="ECO:0007669"/>
    <property type="project" value="UniProtKB-UniRule"/>
</dbReference>
<comment type="caution">
    <text evidence="20">The sequence shown here is derived from an EMBL/GenBank/DDBJ whole genome shotgun (WGS) entry which is preliminary data.</text>
</comment>
<reference evidence="20" key="1">
    <citation type="journal article" date="2014" name="Int. J. Syst. Evol. Microbiol.">
        <title>Complete genome sequence of Corynebacterium casei LMG S-19264T (=DSM 44701T), isolated from a smear-ripened cheese.</title>
        <authorList>
            <consortium name="US DOE Joint Genome Institute (JGI-PGF)"/>
            <person name="Walter F."/>
            <person name="Albersmeier A."/>
            <person name="Kalinowski J."/>
            <person name="Ruckert C."/>
        </authorList>
    </citation>
    <scope>NUCLEOTIDE SEQUENCE</scope>
    <source>
        <strain evidence="20">JCM 4386</strain>
    </source>
</reference>
<reference evidence="20" key="2">
    <citation type="submission" date="2020-09" db="EMBL/GenBank/DDBJ databases">
        <authorList>
            <person name="Sun Q."/>
            <person name="Ohkuma M."/>
        </authorList>
    </citation>
    <scope>NUCLEOTIDE SEQUENCE</scope>
    <source>
        <strain evidence="20">JCM 4386</strain>
    </source>
</reference>
<dbReference type="PROSITE" id="PS51483">
    <property type="entry name" value="B5"/>
    <property type="match status" value="1"/>
</dbReference>
<evidence type="ECO:0000256" key="6">
    <source>
        <dbReference type="ARBA" id="ARBA00022598"/>
    </source>
</evidence>
<dbReference type="FunFam" id="3.30.56.10:FF:000002">
    <property type="entry name" value="Phenylalanine--tRNA ligase beta subunit"/>
    <property type="match status" value="1"/>
</dbReference>
<dbReference type="Pfam" id="PF03483">
    <property type="entry name" value="B3_4"/>
    <property type="match status" value="1"/>
</dbReference>
<dbReference type="GO" id="GO:0004826">
    <property type="term" value="F:phenylalanine-tRNA ligase activity"/>
    <property type="evidence" value="ECO:0007669"/>
    <property type="project" value="UniProtKB-UniRule"/>
</dbReference>
<dbReference type="InterPro" id="IPR045060">
    <property type="entry name" value="Phe-tRNA-ligase_IIc_bsu"/>
</dbReference>
<sequence length="837" mass="89237">MRVPLSWLREYVDLPATETGRDVQAKLVAAGLEVETVEHLGADLKGPLVVGQVLTIEELEGFKKPIRFCTVDVGAANGTGEPQEIVCGARNFAVGDKVVVVLPGAVLPGGFAIAARKTYGKTSHGMICSSDELGMGDDGSHGIIVLPPETEVGKDAIELLELVDEVLDIAVTANRGDCLSIRGVAREAAIAYGLALRDPALLDVPAPNAFGYPVQVSEPMGCDRFTARTVTGLSPEARSPIWLKRRLQKVGMRPVSLAVDVTNYVMTELGQPLHAYDRGLVQGTIGVRRAAEGERIVTLDGVTRELHAEDLVITDDRGPIGLAGVMGGANTEIADHDDADNVTTDVVIEAAHFDAVSIARTARRHKLSSEASRRFERGVDPQAAAAAAQRTVDLLVLLAGGTADAGVTEIIAPSAPHTISVPADHPDKVAGVVYGRETVVRRLQQIGCDVYGQDELIVTVPSWRPDLAEANDLAEEVIRLEGYENLPSTLPKPPSGRGLTHRQRLHRRVGRALAGAGYVEAPNYPFVSEQVFDQLGLDAGDPARRVVKLTNPLNDEEPALRTSLLPGLLGALRRNDGRGSHDLALFETGLVFLPREEQGVAGHLPVDRRPTDEELASLDAVLPEQPRHVAVVLAGAREQAGWWGRGRPADWADAVEAGRTVAREAGVELVVRNGRYGPWHPGRCAEFVVTVDGAERVVGHAGELHPRVLKALGLPARTSAMELDLDVLEQVGDDTPQAPSISTFPVATQDVALVVDRLVPHADVEAALREGAGELLEGIRLFDVYENAEQLGDAKKSLAYALRFRAGDRTLTVDEASAARDAAVALAGERTGAALRA</sequence>
<dbReference type="PROSITE" id="PS50886">
    <property type="entry name" value="TRBD"/>
    <property type="match status" value="1"/>
</dbReference>
<evidence type="ECO:0000256" key="10">
    <source>
        <dbReference type="ARBA" id="ARBA00022842"/>
    </source>
</evidence>
<dbReference type="SUPFAM" id="SSF50249">
    <property type="entry name" value="Nucleic acid-binding proteins"/>
    <property type="match status" value="1"/>
</dbReference>
<dbReference type="GO" id="GO:0000287">
    <property type="term" value="F:magnesium ion binding"/>
    <property type="evidence" value="ECO:0007669"/>
    <property type="project" value="UniProtKB-UniRule"/>
</dbReference>
<dbReference type="Pfam" id="PF03147">
    <property type="entry name" value="FDX-ACB"/>
    <property type="match status" value="1"/>
</dbReference>
<keyword evidence="8 15" id="KW-0547">Nucleotide-binding</keyword>
<evidence type="ECO:0000256" key="2">
    <source>
        <dbReference type="ARBA" id="ARBA00008653"/>
    </source>
</evidence>
<dbReference type="EC" id="6.1.1.20" evidence="15"/>
<dbReference type="InterPro" id="IPR020825">
    <property type="entry name" value="Phe-tRNA_synthase-like_B3/B4"/>
</dbReference>
<dbReference type="SUPFAM" id="SSF46955">
    <property type="entry name" value="Putative DNA-binding domain"/>
    <property type="match status" value="1"/>
</dbReference>
<dbReference type="PANTHER" id="PTHR10947">
    <property type="entry name" value="PHENYLALANYL-TRNA SYNTHETASE BETA CHAIN AND LEUCINE-RICH REPEAT-CONTAINING PROTEIN 47"/>
    <property type="match status" value="1"/>
</dbReference>
<evidence type="ECO:0000256" key="3">
    <source>
        <dbReference type="ARBA" id="ARBA00011209"/>
    </source>
</evidence>
<comment type="cofactor">
    <cofactor evidence="15">
        <name>Mg(2+)</name>
        <dbReference type="ChEBI" id="CHEBI:18420"/>
    </cofactor>
    <text evidence="15">Binds 2 magnesium ions per tetramer.</text>
</comment>
<evidence type="ECO:0000259" key="18">
    <source>
        <dbReference type="PROSITE" id="PS51447"/>
    </source>
</evidence>
<dbReference type="Pfam" id="PF17759">
    <property type="entry name" value="tRNA_synthFbeta"/>
    <property type="match status" value="1"/>
</dbReference>
<feature type="domain" description="B5" evidence="19">
    <location>
        <begin position="414"/>
        <end position="488"/>
    </location>
</feature>
<evidence type="ECO:0000256" key="11">
    <source>
        <dbReference type="ARBA" id="ARBA00022884"/>
    </source>
</evidence>
<keyword evidence="11 16" id="KW-0694">RNA-binding</keyword>
<dbReference type="Gene3D" id="3.30.930.10">
    <property type="entry name" value="Bira Bifunctional Protein, Domain 2"/>
    <property type="match status" value="1"/>
</dbReference>
<dbReference type="PANTHER" id="PTHR10947:SF0">
    <property type="entry name" value="PHENYLALANINE--TRNA LIGASE BETA SUBUNIT"/>
    <property type="match status" value="1"/>
</dbReference>
<dbReference type="GO" id="GO:0006432">
    <property type="term" value="P:phenylalanyl-tRNA aminoacylation"/>
    <property type="evidence" value="ECO:0007669"/>
    <property type="project" value="UniProtKB-UniRule"/>
</dbReference>
<accession>A0A918FT03</accession>
<feature type="binding site" evidence="15">
    <location>
        <position position="476"/>
    </location>
    <ligand>
        <name>Mg(2+)</name>
        <dbReference type="ChEBI" id="CHEBI:18420"/>
        <note>shared with alpha subunit</note>
    </ligand>
</feature>
<dbReference type="GO" id="GO:0009328">
    <property type="term" value="C:phenylalanine-tRNA ligase complex"/>
    <property type="evidence" value="ECO:0007669"/>
    <property type="project" value="TreeGrafter"/>
</dbReference>
<name>A0A918FT03_9ACTN</name>
<feature type="binding site" evidence="15">
    <location>
        <position position="472"/>
    </location>
    <ligand>
        <name>Mg(2+)</name>
        <dbReference type="ChEBI" id="CHEBI:18420"/>
        <note>shared with alpha subunit</note>
    </ligand>
</feature>
<dbReference type="RefSeq" id="WP_190148734.1">
    <property type="nucleotide sequence ID" value="NZ_BMTL01000006.1"/>
</dbReference>
<dbReference type="InterPro" id="IPR009061">
    <property type="entry name" value="DNA-bd_dom_put_sf"/>
</dbReference>
<keyword evidence="21" id="KW-1185">Reference proteome</keyword>
<protein>
    <recommendedName>
        <fullName evidence="15">Phenylalanine--tRNA ligase beta subunit</fullName>
        <ecNumber evidence="15">6.1.1.20</ecNumber>
    </recommendedName>
    <alternativeName>
        <fullName evidence="15">Phenylalanyl-tRNA synthetase beta subunit</fullName>
        <shortName evidence="15">PheRS</shortName>
    </alternativeName>
</protein>
<feature type="binding site" evidence="15">
    <location>
        <position position="475"/>
    </location>
    <ligand>
        <name>Mg(2+)</name>
        <dbReference type="ChEBI" id="CHEBI:18420"/>
        <note>shared with alpha subunit</note>
    </ligand>
</feature>
<dbReference type="InterPro" id="IPR004532">
    <property type="entry name" value="Phe-tRNA-ligase_IIc_bsu_bact"/>
</dbReference>
<dbReference type="HAMAP" id="MF_00283">
    <property type="entry name" value="Phe_tRNA_synth_beta1"/>
    <property type="match status" value="1"/>
</dbReference>
<evidence type="ECO:0000256" key="4">
    <source>
        <dbReference type="ARBA" id="ARBA00022490"/>
    </source>
</evidence>
<dbReference type="SMART" id="SM00896">
    <property type="entry name" value="FDX-ACB"/>
    <property type="match status" value="1"/>
</dbReference>
<dbReference type="CDD" id="cd02796">
    <property type="entry name" value="tRNA_bind_bactPheRS"/>
    <property type="match status" value="1"/>
</dbReference>
<comment type="similarity">
    <text evidence="2 15">Belongs to the phenylalanyl-tRNA synthetase beta subunit family. Type 1 subfamily.</text>
</comment>
<dbReference type="GO" id="GO:0005524">
    <property type="term" value="F:ATP binding"/>
    <property type="evidence" value="ECO:0007669"/>
    <property type="project" value="UniProtKB-UniRule"/>
</dbReference>
<dbReference type="Gene3D" id="3.30.70.380">
    <property type="entry name" value="Ferrodoxin-fold anticodon-binding domain"/>
    <property type="match status" value="1"/>
</dbReference>
<dbReference type="Gene3D" id="3.30.56.10">
    <property type="match status" value="2"/>
</dbReference>
<dbReference type="FunFam" id="3.30.930.10:FF:000130">
    <property type="entry name" value="Phenylalanine--tRNA ligase beta subunit"/>
    <property type="match status" value="1"/>
</dbReference>
<evidence type="ECO:0000259" key="17">
    <source>
        <dbReference type="PROSITE" id="PS50886"/>
    </source>
</evidence>
<dbReference type="InterPro" id="IPR033714">
    <property type="entry name" value="tRNA_bind_bactPheRS"/>
</dbReference>
<dbReference type="SMART" id="SM00873">
    <property type="entry name" value="B3_4"/>
    <property type="match status" value="1"/>
</dbReference>
<dbReference type="AlphaFoldDB" id="A0A918FT03"/>
<evidence type="ECO:0000256" key="9">
    <source>
        <dbReference type="ARBA" id="ARBA00022840"/>
    </source>
</evidence>
<comment type="catalytic activity">
    <reaction evidence="14 15">
        <text>tRNA(Phe) + L-phenylalanine + ATP = L-phenylalanyl-tRNA(Phe) + AMP + diphosphate + H(+)</text>
        <dbReference type="Rhea" id="RHEA:19413"/>
        <dbReference type="Rhea" id="RHEA-COMP:9668"/>
        <dbReference type="Rhea" id="RHEA-COMP:9699"/>
        <dbReference type="ChEBI" id="CHEBI:15378"/>
        <dbReference type="ChEBI" id="CHEBI:30616"/>
        <dbReference type="ChEBI" id="CHEBI:33019"/>
        <dbReference type="ChEBI" id="CHEBI:58095"/>
        <dbReference type="ChEBI" id="CHEBI:78442"/>
        <dbReference type="ChEBI" id="CHEBI:78531"/>
        <dbReference type="ChEBI" id="CHEBI:456215"/>
        <dbReference type="EC" id="6.1.1.20"/>
    </reaction>
</comment>
<keyword evidence="4 15" id="KW-0963">Cytoplasm</keyword>
<evidence type="ECO:0000256" key="5">
    <source>
        <dbReference type="ARBA" id="ARBA00022555"/>
    </source>
</evidence>
<proteinExistence type="inferred from homology"/>
<dbReference type="Gene3D" id="2.40.50.140">
    <property type="entry name" value="Nucleic acid-binding proteins"/>
    <property type="match status" value="1"/>
</dbReference>
<comment type="subcellular location">
    <subcellularLocation>
        <location evidence="1 15">Cytoplasm</location>
    </subcellularLocation>
</comment>
<keyword evidence="5 16" id="KW-0820">tRNA-binding</keyword>
<dbReference type="EMBL" id="BMTL01000006">
    <property type="protein sequence ID" value="GGR79361.1"/>
    <property type="molecule type" value="Genomic_DNA"/>
</dbReference>
<dbReference type="InterPro" id="IPR036690">
    <property type="entry name" value="Fdx_antiC-bd_sf"/>
</dbReference>
<dbReference type="Pfam" id="PF01588">
    <property type="entry name" value="tRNA_bind"/>
    <property type="match status" value="1"/>
</dbReference>
<evidence type="ECO:0000256" key="16">
    <source>
        <dbReference type="PROSITE-ProRule" id="PRU00209"/>
    </source>
</evidence>
<dbReference type="Pfam" id="PF03484">
    <property type="entry name" value="B5"/>
    <property type="match status" value="1"/>
</dbReference>
<dbReference type="FunFam" id="3.50.40.10:FF:000001">
    <property type="entry name" value="Phenylalanine--tRNA ligase beta subunit"/>
    <property type="match status" value="1"/>
</dbReference>
<evidence type="ECO:0000256" key="7">
    <source>
        <dbReference type="ARBA" id="ARBA00022723"/>
    </source>
</evidence>
<evidence type="ECO:0000256" key="14">
    <source>
        <dbReference type="ARBA" id="ARBA00049255"/>
    </source>
</evidence>
<evidence type="ECO:0000256" key="15">
    <source>
        <dbReference type="HAMAP-Rule" id="MF_00283"/>
    </source>
</evidence>